<protein>
    <submittedName>
        <fullName evidence="1">Gamma-glutamyltransferase</fullName>
    </submittedName>
</protein>
<reference evidence="1" key="1">
    <citation type="submission" date="2024-09" db="EMBL/GenBank/DDBJ databases">
        <title>Draft Genome Sequences of Neofusicoccum parvum.</title>
        <authorList>
            <person name="Ashida A."/>
            <person name="Camagna M."/>
            <person name="Tanaka A."/>
            <person name="Takemoto D."/>
        </authorList>
    </citation>
    <scope>NUCLEOTIDE SEQUENCE</scope>
    <source>
        <strain evidence="1">PPO83</strain>
    </source>
</reference>
<sequence>MYTPTLLITALAAAAASAQQRPTSKTFTLRAFPYSGTDLTPSIENYELNAVASDPSDPYPCSRVASLSPPGQGGLWYANGTYSVAVSPGVLGPDARFTCAGIQAAAAGTATVPATWPVTVDCGPGTEGISVQISSGTGAPVLSSDTLGWMACPASQLGRPVDFDDATIVLVPKADGQRRLGGCAEVMLVAYCVDGEGGEGAVEVPCV</sequence>
<name>A0ACB5SQD0_9PEZI</name>
<dbReference type="EMBL" id="BSXG01000195">
    <property type="protein sequence ID" value="GME53023.1"/>
    <property type="molecule type" value="Genomic_DNA"/>
</dbReference>
<dbReference type="Proteomes" id="UP001165186">
    <property type="component" value="Unassembled WGS sequence"/>
</dbReference>
<organism evidence="1 2">
    <name type="scientific">Neofusicoccum parvum</name>
    <dbReference type="NCBI Taxonomy" id="310453"/>
    <lineage>
        <taxon>Eukaryota</taxon>
        <taxon>Fungi</taxon>
        <taxon>Dikarya</taxon>
        <taxon>Ascomycota</taxon>
        <taxon>Pezizomycotina</taxon>
        <taxon>Dothideomycetes</taxon>
        <taxon>Dothideomycetes incertae sedis</taxon>
        <taxon>Botryosphaeriales</taxon>
        <taxon>Botryosphaeriaceae</taxon>
        <taxon>Neofusicoccum</taxon>
    </lineage>
</organism>
<evidence type="ECO:0000313" key="1">
    <source>
        <dbReference type="EMBL" id="GME53023.1"/>
    </source>
</evidence>
<accession>A0ACB5SQD0</accession>
<evidence type="ECO:0000313" key="2">
    <source>
        <dbReference type="Proteomes" id="UP001165186"/>
    </source>
</evidence>
<keyword evidence="2" id="KW-1185">Reference proteome</keyword>
<comment type="caution">
    <text evidence="1">The sequence shown here is derived from an EMBL/GenBank/DDBJ whole genome shotgun (WGS) entry which is preliminary data.</text>
</comment>
<proteinExistence type="predicted"/>
<gene>
    <name evidence="1" type="primary">g11259</name>
    <name evidence="1" type="ORF">NpPPO83_00011259</name>
</gene>